<sequence length="113" mass="12983">MSRKSPAQRFRLATRFTSIYNHGLQSNPWLLIFHPTSVCNNNQTGKEGVLVPVPEITSHSSTPPHSLARMGNYFPFLSPSLFPRRFFEDEESLPRFLNYGNENKKNNTKILNC</sequence>
<protein>
    <submittedName>
        <fullName evidence="1">Uncharacterized protein</fullName>
    </submittedName>
</protein>
<name>A0A905_IPOTF</name>
<reference evidence="1" key="1">
    <citation type="journal article" date="2007" name="Sex. Plant Reprod.">
        <title>Physical size of the S locus region defined by genetic recombination and genome sequencing in Ipomoea trifida, Convolvulaceae.</title>
        <authorList>
            <person name="Rahman M.H."/>
            <person name="Tsuchiya T."/>
            <person name="Suwabe K."/>
            <person name="Kohori J."/>
            <person name="Tomita R.N."/>
            <person name="Kagaya Y."/>
            <person name="Kobayashi I."/>
            <person name="Kakeda K."/>
            <person name="Kowyama Y."/>
        </authorList>
    </citation>
    <scope>NUCLEOTIDE SEQUENCE</scope>
</reference>
<dbReference type="EMBL" id="AB263748">
    <property type="protein sequence ID" value="BAF36310.1"/>
    <property type="molecule type" value="Genomic_DNA"/>
</dbReference>
<dbReference type="AlphaFoldDB" id="A0A905"/>
<organism evidence="1">
    <name type="scientific">Ipomoea trifida</name>
    <name type="common">Morning glory</name>
    <dbReference type="NCBI Taxonomy" id="35884"/>
    <lineage>
        <taxon>Eukaryota</taxon>
        <taxon>Viridiplantae</taxon>
        <taxon>Streptophyta</taxon>
        <taxon>Embryophyta</taxon>
        <taxon>Tracheophyta</taxon>
        <taxon>Spermatophyta</taxon>
        <taxon>Magnoliopsida</taxon>
        <taxon>eudicotyledons</taxon>
        <taxon>Gunneridae</taxon>
        <taxon>Pentapetalae</taxon>
        <taxon>asterids</taxon>
        <taxon>lamiids</taxon>
        <taxon>Solanales</taxon>
        <taxon>Convolvulaceae</taxon>
        <taxon>Ipomoeeae</taxon>
        <taxon>Ipomoea</taxon>
    </lineage>
</organism>
<accession>A0A905</accession>
<proteinExistence type="predicted"/>
<evidence type="ECO:0000313" key="1">
    <source>
        <dbReference type="EMBL" id="BAF36310.1"/>
    </source>
</evidence>